<dbReference type="eggNOG" id="COG4191">
    <property type="taxonomic scope" value="Bacteria"/>
</dbReference>
<dbReference type="InterPro" id="IPR013655">
    <property type="entry name" value="PAS_fold_3"/>
</dbReference>
<dbReference type="SMART" id="SM00387">
    <property type="entry name" value="HATPase_c"/>
    <property type="match status" value="1"/>
</dbReference>
<dbReference type="Gene3D" id="2.10.70.100">
    <property type="match status" value="1"/>
</dbReference>
<dbReference type="InterPro" id="IPR001789">
    <property type="entry name" value="Sig_transdc_resp-reg_receiver"/>
</dbReference>
<dbReference type="InterPro" id="IPR003594">
    <property type="entry name" value="HATPase_dom"/>
</dbReference>
<dbReference type="InterPro" id="IPR004358">
    <property type="entry name" value="Sig_transdc_His_kin-like_C"/>
</dbReference>
<keyword evidence="5 12" id="KW-0418">Kinase</keyword>
<feature type="transmembrane region" description="Helical" evidence="7">
    <location>
        <begin position="31"/>
        <end position="52"/>
    </location>
</feature>
<dbReference type="OrthoDB" id="7284568at2"/>
<dbReference type="SMART" id="SM00091">
    <property type="entry name" value="PAS"/>
    <property type="match status" value="2"/>
</dbReference>
<dbReference type="EMBL" id="CP000927">
    <property type="protein sequence ID" value="ABZ73427.1"/>
    <property type="molecule type" value="Genomic_DNA"/>
</dbReference>
<dbReference type="Gene3D" id="3.30.565.10">
    <property type="entry name" value="Histidine kinase-like ATPase, C-terminal domain"/>
    <property type="match status" value="1"/>
</dbReference>
<feature type="domain" description="PAC" evidence="11">
    <location>
        <begin position="220"/>
        <end position="272"/>
    </location>
</feature>
<dbReference type="STRING" id="366602.Caul_4307"/>
<dbReference type="Gene3D" id="1.10.287.130">
    <property type="match status" value="1"/>
</dbReference>
<evidence type="ECO:0000259" key="8">
    <source>
        <dbReference type="PROSITE" id="PS50109"/>
    </source>
</evidence>
<dbReference type="eggNOG" id="COG2202">
    <property type="taxonomic scope" value="Bacteria"/>
</dbReference>
<keyword evidence="7" id="KW-0472">Membrane</keyword>
<feature type="domain" description="Response regulatory" evidence="9">
    <location>
        <begin position="675"/>
        <end position="789"/>
    </location>
</feature>
<evidence type="ECO:0000259" key="9">
    <source>
        <dbReference type="PROSITE" id="PS50110"/>
    </source>
</evidence>
<keyword evidence="7" id="KW-0812">Transmembrane</keyword>
<dbReference type="CDD" id="cd00130">
    <property type="entry name" value="PAS"/>
    <property type="match status" value="2"/>
</dbReference>
<evidence type="ECO:0000256" key="5">
    <source>
        <dbReference type="ARBA" id="ARBA00022777"/>
    </source>
</evidence>
<evidence type="ECO:0000256" key="4">
    <source>
        <dbReference type="ARBA" id="ARBA00022679"/>
    </source>
</evidence>
<evidence type="ECO:0000256" key="1">
    <source>
        <dbReference type="ARBA" id="ARBA00000085"/>
    </source>
</evidence>
<dbReference type="SMART" id="SM00086">
    <property type="entry name" value="PAC"/>
    <property type="match status" value="2"/>
</dbReference>
<dbReference type="Pfam" id="PF02518">
    <property type="entry name" value="HATPase_c"/>
    <property type="match status" value="1"/>
</dbReference>
<dbReference type="SMART" id="SM00388">
    <property type="entry name" value="HisKA"/>
    <property type="match status" value="1"/>
</dbReference>
<dbReference type="PROSITE" id="PS50113">
    <property type="entry name" value="PAC"/>
    <property type="match status" value="2"/>
</dbReference>
<evidence type="ECO:0000259" key="10">
    <source>
        <dbReference type="PROSITE" id="PS50112"/>
    </source>
</evidence>
<dbReference type="InterPro" id="IPR036890">
    <property type="entry name" value="HATPase_C_sf"/>
</dbReference>
<evidence type="ECO:0000256" key="6">
    <source>
        <dbReference type="PROSITE-ProRule" id="PRU00169"/>
    </source>
</evidence>
<dbReference type="SUPFAM" id="SSF47384">
    <property type="entry name" value="Homodimeric domain of signal transducing histidine kinase"/>
    <property type="match status" value="1"/>
</dbReference>
<dbReference type="CDD" id="cd00082">
    <property type="entry name" value="HisKA"/>
    <property type="match status" value="1"/>
</dbReference>
<proteinExistence type="predicted"/>
<organism evidence="12">
    <name type="scientific">Caulobacter sp. (strain K31)</name>
    <dbReference type="NCBI Taxonomy" id="366602"/>
    <lineage>
        <taxon>Bacteria</taxon>
        <taxon>Pseudomonadati</taxon>
        <taxon>Pseudomonadota</taxon>
        <taxon>Alphaproteobacteria</taxon>
        <taxon>Caulobacterales</taxon>
        <taxon>Caulobacteraceae</taxon>
        <taxon>Caulobacter</taxon>
    </lineage>
</organism>
<dbReference type="Gene3D" id="3.30.450.20">
    <property type="entry name" value="PAS domain"/>
    <property type="match status" value="2"/>
</dbReference>
<dbReference type="InterPro" id="IPR052162">
    <property type="entry name" value="Sensor_kinase/Photoreceptor"/>
</dbReference>
<dbReference type="SUPFAM" id="SSF52172">
    <property type="entry name" value="CheY-like"/>
    <property type="match status" value="1"/>
</dbReference>
<protein>
    <recommendedName>
        <fullName evidence="2">histidine kinase</fullName>
        <ecNumber evidence="2">2.7.13.3</ecNumber>
    </recommendedName>
</protein>
<dbReference type="PROSITE" id="PS50110">
    <property type="entry name" value="RESPONSE_REGULATORY"/>
    <property type="match status" value="1"/>
</dbReference>
<dbReference type="Pfam" id="PF08447">
    <property type="entry name" value="PAS_3"/>
    <property type="match status" value="2"/>
</dbReference>
<feature type="transmembrane region" description="Helical" evidence="7">
    <location>
        <begin position="64"/>
        <end position="97"/>
    </location>
</feature>
<sequence length="806" mass="86625">MKTKEPLASGRGRSTSDAISAWLISGTPPPAWRAALVTGAAILAAVGVRLALLGLSGGVGATQAFFPAMILVTLYAGWRWGAAPVLFGTTFAWWLWGGTRSNGLDQGEAATLTLFLLSSAITVAVAQALRTSLIHLAEARRRQTEAEVRLQVTQTAAGVGPWEWDVQNNVLELSRTARRNLGVAAEGPLDLGALVEAVHPDDRALIREKIREAVTRGPLYEVEYRLANHPDGERWIHGRGEVVRDENGRATRILGVNFDVTKRRRAEESLRESEARFRALADSAPALMWITGEDGVRVFVNAAYIDFAGVSYDEALVLDWRSRLHADDLPAILKGQIAGEASRRPFSLEGRYRRADGEMRWLKSFSQPRLGAGGEFIGFIGIAFDVTDAKEAEVKLTGLNELLADRVQEALSERDIAQAALTQSQKLEAIGQLTGGVAHDFNNLLTVIIGALDVLQRNPDDAARRERMLAAAQAAARRGERLTQHLLAFARRQPLNPEICRIDAMIAESESLLRRAVGEGVELRLDLKAGGRTTLTDSGQFEAAVLNLVVNARDATPAGGVITVLSRGVDLAEPKGELPAGRYLSVAVRDTGEGMDAETLQRAFEPFYTTKPVGRGTGLGLSQVYGFVRQSGGEVTIESTVGQGTTVTMLLPVREAFSPVEVLAVRPPATRATSHVLLVEDDVEVGDLVAAMIDELGHMVSRAANADEALAIARADPTLGLVITDVIMPGGKSGVDLAITLASERPELPILLSSGYTGQELMRAHDTPWPLLRKPYALDALAQAMADAWDRHGPAQVSSKGGKAKG</sequence>
<keyword evidence="4" id="KW-0808">Transferase</keyword>
<feature type="domain" description="Histidine kinase" evidence="8">
    <location>
        <begin position="436"/>
        <end position="655"/>
    </location>
</feature>
<dbReference type="PROSITE" id="PS50112">
    <property type="entry name" value="PAS"/>
    <property type="match status" value="2"/>
</dbReference>
<evidence type="ECO:0000256" key="3">
    <source>
        <dbReference type="ARBA" id="ARBA00022553"/>
    </source>
</evidence>
<keyword evidence="3 6" id="KW-0597">Phosphoprotein</keyword>
<dbReference type="PROSITE" id="PS50109">
    <property type="entry name" value="HIS_KIN"/>
    <property type="match status" value="1"/>
</dbReference>
<evidence type="ECO:0000256" key="7">
    <source>
        <dbReference type="SAM" id="Phobius"/>
    </source>
</evidence>
<dbReference type="SUPFAM" id="SSF55874">
    <property type="entry name" value="ATPase domain of HSP90 chaperone/DNA topoisomerase II/histidine kinase"/>
    <property type="match status" value="1"/>
</dbReference>
<feature type="domain" description="PAS" evidence="10">
    <location>
        <begin position="273"/>
        <end position="316"/>
    </location>
</feature>
<feature type="modified residue" description="4-aspartylphosphate" evidence="6">
    <location>
        <position position="725"/>
    </location>
</feature>
<dbReference type="NCBIfam" id="TIGR00229">
    <property type="entry name" value="sensory_box"/>
    <property type="match status" value="2"/>
</dbReference>
<dbReference type="InterPro" id="IPR003661">
    <property type="entry name" value="HisK_dim/P_dom"/>
</dbReference>
<dbReference type="InterPro" id="IPR035965">
    <property type="entry name" value="PAS-like_dom_sf"/>
</dbReference>
<reference evidence="12" key="1">
    <citation type="submission" date="2008-01" db="EMBL/GenBank/DDBJ databases">
        <title>Complete sequence of chromosome of Caulobacter sp. K31.</title>
        <authorList>
            <consortium name="US DOE Joint Genome Institute"/>
            <person name="Copeland A."/>
            <person name="Lucas S."/>
            <person name="Lapidus A."/>
            <person name="Barry K."/>
            <person name="Glavina del Rio T."/>
            <person name="Dalin E."/>
            <person name="Tice H."/>
            <person name="Pitluck S."/>
            <person name="Bruce D."/>
            <person name="Goodwin L."/>
            <person name="Thompson L.S."/>
            <person name="Brettin T."/>
            <person name="Detter J.C."/>
            <person name="Han C."/>
            <person name="Schmutz J."/>
            <person name="Larimer F."/>
            <person name="Land M."/>
            <person name="Hauser L."/>
            <person name="Kyrpides N."/>
            <person name="Kim E."/>
            <person name="Stephens C."/>
            <person name="Richardson P."/>
        </authorList>
    </citation>
    <scope>NUCLEOTIDE SEQUENCE [LARGE SCALE GENOMIC DNA]</scope>
    <source>
        <strain evidence="12">K31</strain>
    </source>
</reference>
<dbReference type="InterPro" id="IPR000014">
    <property type="entry name" value="PAS"/>
</dbReference>
<dbReference type="Gene3D" id="3.40.50.2300">
    <property type="match status" value="1"/>
</dbReference>
<dbReference type="SUPFAM" id="SSF55785">
    <property type="entry name" value="PYP-like sensor domain (PAS domain)"/>
    <property type="match status" value="2"/>
</dbReference>
<dbReference type="SMART" id="SM00448">
    <property type="entry name" value="REC"/>
    <property type="match status" value="1"/>
</dbReference>
<dbReference type="InterPro" id="IPR001610">
    <property type="entry name" value="PAC"/>
</dbReference>
<evidence type="ECO:0000256" key="2">
    <source>
        <dbReference type="ARBA" id="ARBA00012438"/>
    </source>
</evidence>
<comment type="catalytic activity">
    <reaction evidence="1">
        <text>ATP + protein L-histidine = ADP + protein N-phospho-L-histidine.</text>
        <dbReference type="EC" id="2.7.13.3"/>
    </reaction>
</comment>
<dbReference type="PANTHER" id="PTHR43304">
    <property type="entry name" value="PHYTOCHROME-LIKE PROTEIN CPH1"/>
    <property type="match status" value="1"/>
</dbReference>
<dbReference type="InterPro" id="IPR011006">
    <property type="entry name" value="CheY-like_superfamily"/>
</dbReference>
<dbReference type="Pfam" id="PF00072">
    <property type="entry name" value="Response_reg"/>
    <property type="match status" value="1"/>
</dbReference>
<dbReference type="KEGG" id="cak:Caul_4307"/>
<dbReference type="EC" id="2.7.13.3" evidence="2"/>
<dbReference type="InterPro" id="IPR000700">
    <property type="entry name" value="PAS-assoc_C"/>
</dbReference>
<keyword evidence="7" id="KW-1133">Transmembrane helix</keyword>
<name>B0SZ98_CAUSK</name>
<dbReference type="InterPro" id="IPR005467">
    <property type="entry name" value="His_kinase_dom"/>
</dbReference>
<dbReference type="GO" id="GO:0000155">
    <property type="term" value="F:phosphorelay sensor kinase activity"/>
    <property type="evidence" value="ECO:0007669"/>
    <property type="project" value="InterPro"/>
</dbReference>
<dbReference type="PANTHER" id="PTHR43304:SF1">
    <property type="entry name" value="PAC DOMAIN-CONTAINING PROTEIN"/>
    <property type="match status" value="1"/>
</dbReference>
<dbReference type="PRINTS" id="PR00344">
    <property type="entry name" value="BCTRLSENSOR"/>
</dbReference>
<gene>
    <name evidence="12" type="ordered locus">Caul_4307</name>
</gene>
<dbReference type="InterPro" id="IPR036097">
    <property type="entry name" value="HisK_dim/P_sf"/>
</dbReference>
<evidence type="ECO:0000313" key="12">
    <source>
        <dbReference type="EMBL" id="ABZ73427.1"/>
    </source>
</evidence>
<evidence type="ECO:0000259" key="11">
    <source>
        <dbReference type="PROSITE" id="PS50113"/>
    </source>
</evidence>
<dbReference type="AlphaFoldDB" id="B0SZ98"/>
<feature type="domain" description="PAC" evidence="11">
    <location>
        <begin position="346"/>
        <end position="398"/>
    </location>
</feature>
<dbReference type="Pfam" id="PF00512">
    <property type="entry name" value="HisKA"/>
    <property type="match status" value="1"/>
</dbReference>
<feature type="domain" description="PAS" evidence="10">
    <location>
        <begin position="165"/>
        <end position="217"/>
    </location>
</feature>
<dbReference type="HOGENOM" id="CLU_000445_114_51_5"/>
<accession>B0SZ98</accession>